<gene>
    <name evidence="1" type="ORF">M9Y10_011858</name>
</gene>
<organism evidence="1 2">
    <name type="scientific">Tritrichomonas musculus</name>
    <dbReference type="NCBI Taxonomy" id="1915356"/>
    <lineage>
        <taxon>Eukaryota</taxon>
        <taxon>Metamonada</taxon>
        <taxon>Parabasalia</taxon>
        <taxon>Tritrichomonadida</taxon>
        <taxon>Tritrichomonadidae</taxon>
        <taxon>Tritrichomonas</taxon>
    </lineage>
</organism>
<dbReference type="EMBL" id="JAPFFF010000018">
    <property type="protein sequence ID" value="KAK8860194.1"/>
    <property type="molecule type" value="Genomic_DNA"/>
</dbReference>
<reference evidence="1 2" key="1">
    <citation type="submission" date="2024-04" db="EMBL/GenBank/DDBJ databases">
        <title>Tritrichomonas musculus Genome.</title>
        <authorList>
            <person name="Alves-Ferreira E."/>
            <person name="Grigg M."/>
            <person name="Lorenzi H."/>
            <person name="Galac M."/>
        </authorList>
    </citation>
    <scope>NUCLEOTIDE SEQUENCE [LARGE SCALE GENOMIC DNA]</scope>
    <source>
        <strain evidence="1 2">EAF2021</strain>
    </source>
</reference>
<proteinExistence type="predicted"/>
<comment type="caution">
    <text evidence="1">The sequence shown here is derived from an EMBL/GenBank/DDBJ whole genome shotgun (WGS) entry which is preliminary data.</text>
</comment>
<evidence type="ECO:0000313" key="1">
    <source>
        <dbReference type="EMBL" id="KAK8860194.1"/>
    </source>
</evidence>
<protein>
    <submittedName>
        <fullName evidence="1">Uncharacterized protein</fullName>
    </submittedName>
</protein>
<accession>A0ABR2IC52</accession>
<sequence>MIFEGIPKLYRTPLIAIDGSIFAKSFINECIDDSGLIPGKNEAYGPFQMTLMQDGVTSHTAQTTIDYLKDYCHVLEGWPS</sequence>
<dbReference type="Proteomes" id="UP001470230">
    <property type="component" value="Unassembled WGS sequence"/>
</dbReference>
<keyword evidence="2" id="KW-1185">Reference proteome</keyword>
<evidence type="ECO:0000313" key="2">
    <source>
        <dbReference type="Proteomes" id="UP001470230"/>
    </source>
</evidence>
<name>A0ABR2IC52_9EUKA</name>